<organism evidence="2 3">
    <name type="scientific">Duganella aceris</name>
    <dbReference type="NCBI Taxonomy" id="2703883"/>
    <lineage>
        <taxon>Bacteria</taxon>
        <taxon>Pseudomonadati</taxon>
        <taxon>Pseudomonadota</taxon>
        <taxon>Betaproteobacteria</taxon>
        <taxon>Burkholderiales</taxon>
        <taxon>Oxalobacteraceae</taxon>
        <taxon>Telluria group</taxon>
        <taxon>Duganella</taxon>
    </lineage>
</organism>
<sequence>MNNILEHNPAGLVAFDLPAHLAHDAAAIVAEAKRLWAALARADAAIGVAATPAGIEALEHLVHAGIPTHLTLMFGAGQIRAARAAHRRGLARRLHDKLPVQRIASAVSIDLARIDAAVDALLANSADATAVAVRGQAALAAARMAQREWRHDNETAFAVFAAFGATPQALHWLGATAPADAPDEAEIESARAVLAQLAHHGIDLDIVGQQLLAAGLLQFEQDFDERPALAA</sequence>
<dbReference type="InterPro" id="IPR013785">
    <property type="entry name" value="Aldolase_TIM"/>
</dbReference>
<protein>
    <recommendedName>
        <fullName evidence="4">Transaldolase</fullName>
    </recommendedName>
</protein>
<dbReference type="SUPFAM" id="SSF51569">
    <property type="entry name" value="Aldolase"/>
    <property type="match status" value="1"/>
</dbReference>
<accession>A0ABX0FMU8</accession>
<dbReference type="EMBL" id="JAADJT010000007">
    <property type="protein sequence ID" value="NGZ85846.1"/>
    <property type="molecule type" value="Genomic_DNA"/>
</dbReference>
<evidence type="ECO:0000313" key="2">
    <source>
        <dbReference type="EMBL" id="NGZ85846.1"/>
    </source>
</evidence>
<gene>
    <name evidence="2" type="ORF">GW587_16495</name>
</gene>
<dbReference type="PANTHER" id="PTHR10683:SF31">
    <property type="entry name" value="TRANSALDOLASE"/>
    <property type="match status" value="1"/>
</dbReference>
<evidence type="ECO:0000313" key="3">
    <source>
        <dbReference type="Proteomes" id="UP000666369"/>
    </source>
</evidence>
<keyword evidence="3" id="KW-1185">Reference proteome</keyword>
<evidence type="ECO:0008006" key="4">
    <source>
        <dbReference type="Google" id="ProtNLM"/>
    </source>
</evidence>
<evidence type="ECO:0000256" key="1">
    <source>
        <dbReference type="ARBA" id="ARBA00023270"/>
    </source>
</evidence>
<name>A0ABX0FMU8_9BURK</name>
<proteinExistence type="predicted"/>
<dbReference type="Pfam" id="PF00923">
    <property type="entry name" value="TAL_FSA"/>
    <property type="match status" value="1"/>
</dbReference>
<dbReference type="RefSeq" id="WP_166105215.1">
    <property type="nucleotide sequence ID" value="NZ_JAADJT010000007.1"/>
</dbReference>
<reference evidence="3" key="1">
    <citation type="submission" date="2023-07" db="EMBL/GenBank/DDBJ databases">
        <title>Duganella aceri sp. nov., isolated from tree sap.</title>
        <authorList>
            <person name="Kim I.S."/>
        </authorList>
    </citation>
    <scope>NUCLEOTIDE SEQUENCE [LARGE SCALE GENOMIC DNA]</scope>
    <source>
        <strain evidence="3">SAP-35</strain>
    </source>
</reference>
<dbReference type="Proteomes" id="UP000666369">
    <property type="component" value="Unassembled WGS sequence"/>
</dbReference>
<comment type="caution">
    <text evidence="2">The sequence shown here is derived from an EMBL/GenBank/DDBJ whole genome shotgun (WGS) entry which is preliminary data.</text>
</comment>
<keyword evidence="1" id="KW-0704">Schiff base</keyword>
<dbReference type="Gene3D" id="3.20.20.70">
    <property type="entry name" value="Aldolase class I"/>
    <property type="match status" value="1"/>
</dbReference>
<dbReference type="PANTHER" id="PTHR10683">
    <property type="entry name" value="TRANSALDOLASE"/>
    <property type="match status" value="1"/>
</dbReference>
<dbReference type="InterPro" id="IPR001585">
    <property type="entry name" value="TAL/FSA"/>
</dbReference>